<accession>A0ABU1VNR2</accession>
<organism evidence="4 5">
    <name type="scientific">Agrilutibacter niabensis</name>
    <dbReference type="NCBI Taxonomy" id="380628"/>
    <lineage>
        <taxon>Bacteria</taxon>
        <taxon>Pseudomonadati</taxon>
        <taxon>Pseudomonadota</taxon>
        <taxon>Gammaproteobacteria</taxon>
        <taxon>Lysobacterales</taxon>
        <taxon>Lysobacteraceae</taxon>
        <taxon>Agrilutibacter</taxon>
    </lineage>
</organism>
<dbReference type="Pfam" id="PF12833">
    <property type="entry name" value="HTH_18"/>
    <property type="match status" value="1"/>
</dbReference>
<dbReference type="Pfam" id="PF06719">
    <property type="entry name" value="AraC_N"/>
    <property type="match status" value="1"/>
</dbReference>
<keyword evidence="5" id="KW-1185">Reference proteome</keyword>
<evidence type="ECO:0000256" key="1">
    <source>
        <dbReference type="ARBA" id="ARBA00023015"/>
    </source>
</evidence>
<dbReference type="PROSITE" id="PS01124">
    <property type="entry name" value="HTH_ARAC_FAMILY_2"/>
    <property type="match status" value="1"/>
</dbReference>
<comment type="caution">
    <text evidence="4">The sequence shown here is derived from an EMBL/GenBank/DDBJ whole genome shotgun (WGS) entry which is preliminary data.</text>
</comment>
<name>A0ABU1VNR2_9GAMM</name>
<evidence type="ECO:0000313" key="5">
    <source>
        <dbReference type="Proteomes" id="UP001267878"/>
    </source>
</evidence>
<keyword evidence="2" id="KW-0804">Transcription</keyword>
<sequence>MVDLIDQLAPSEGYTQSLLDGVTLMRSDHALARTPALYEPSIVIVAQGRKRGFHGGQTYVYDAQHYLVLAVPLPFDIETEASPQEPMLGMSLRVDPTVTAELALAVDESQPHQGVRPQTMFATPLDERIGDATVRLLEALMSPVDARLLGPGIVREITYRVLSGEQGGSLRAALTQGGHFARIAKALRRIHSQYDHELDVATLAREANMSIPAFHNHFKIVTATSPIQYIKAMRLHQARLLMIRNGLSANVASERVGYESASQFSREFKRMFGRSPLEEARHLKNVLNLASPVRQGATEPRVLAS</sequence>
<dbReference type="PANTHER" id="PTHR43436:SF2">
    <property type="entry name" value="ARAC_XYLS FAMILY TRANSCRIPTIONAL REGULATOR"/>
    <property type="match status" value="1"/>
</dbReference>
<dbReference type="PANTHER" id="PTHR43436">
    <property type="entry name" value="ARAC-FAMILY TRANSCRIPTIONAL REGULATOR"/>
    <property type="match status" value="1"/>
</dbReference>
<proteinExistence type="predicted"/>
<dbReference type="InterPro" id="IPR009057">
    <property type="entry name" value="Homeodomain-like_sf"/>
</dbReference>
<dbReference type="Proteomes" id="UP001267878">
    <property type="component" value="Unassembled WGS sequence"/>
</dbReference>
<evidence type="ECO:0000259" key="3">
    <source>
        <dbReference type="PROSITE" id="PS01124"/>
    </source>
</evidence>
<evidence type="ECO:0000313" key="4">
    <source>
        <dbReference type="EMBL" id="MDR7098975.1"/>
    </source>
</evidence>
<dbReference type="SUPFAM" id="SSF46689">
    <property type="entry name" value="Homeodomain-like"/>
    <property type="match status" value="2"/>
</dbReference>
<dbReference type="Gene3D" id="1.10.10.60">
    <property type="entry name" value="Homeodomain-like"/>
    <property type="match status" value="1"/>
</dbReference>
<evidence type="ECO:0000256" key="2">
    <source>
        <dbReference type="ARBA" id="ARBA00023163"/>
    </source>
</evidence>
<dbReference type="EMBL" id="JAVDVW010000001">
    <property type="protein sequence ID" value="MDR7098975.1"/>
    <property type="molecule type" value="Genomic_DNA"/>
</dbReference>
<keyword evidence="1" id="KW-0805">Transcription regulation</keyword>
<feature type="domain" description="HTH araC/xylS-type" evidence="3">
    <location>
        <begin position="184"/>
        <end position="282"/>
    </location>
</feature>
<protein>
    <submittedName>
        <fullName evidence="4">AraC-like DNA-binding protein</fullName>
    </submittedName>
</protein>
<dbReference type="InterPro" id="IPR009594">
    <property type="entry name" value="Tscrpt_reg_HTH_AraC_N"/>
</dbReference>
<gene>
    <name evidence="4" type="ORF">J2X04_001322</name>
</gene>
<dbReference type="InterPro" id="IPR018060">
    <property type="entry name" value="HTH_AraC"/>
</dbReference>
<reference evidence="4 5" key="1">
    <citation type="submission" date="2023-07" db="EMBL/GenBank/DDBJ databases">
        <title>Sorghum-associated microbial communities from plants grown in Nebraska, USA.</title>
        <authorList>
            <person name="Schachtman D."/>
        </authorList>
    </citation>
    <scope>NUCLEOTIDE SEQUENCE [LARGE SCALE GENOMIC DNA]</scope>
    <source>
        <strain evidence="4 5">BE187</strain>
    </source>
</reference>
<dbReference type="SMART" id="SM00342">
    <property type="entry name" value="HTH_ARAC"/>
    <property type="match status" value="1"/>
</dbReference>